<evidence type="ECO:0000313" key="6">
    <source>
        <dbReference type="EMBL" id="MCL6268827.1"/>
    </source>
</evidence>
<keyword evidence="1" id="KW-0812">Transmembrane</keyword>
<comment type="caution">
    <text evidence="6">The sequence shown here is derived from an EMBL/GenBank/DDBJ whole genome shotgun (WGS) entry which is preliminary data.</text>
</comment>
<dbReference type="RefSeq" id="WP_249697657.1">
    <property type="nucleotide sequence ID" value="NZ_JAMFLX010000002.1"/>
</dbReference>
<evidence type="ECO:0000259" key="5">
    <source>
        <dbReference type="Pfam" id="PF21070"/>
    </source>
</evidence>
<dbReference type="PANTHER" id="PTHR36153">
    <property type="entry name" value="INNER MEMBRANE PROTEIN-RELATED"/>
    <property type="match status" value="1"/>
</dbReference>
<dbReference type="Proteomes" id="UP001203338">
    <property type="component" value="Unassembled WGS sequence"/>
</dbReference>
<keyword evidence="1" id="KW-1133">Transmembrane helix</keyword>
<proteinExistence type="predicted"/>
<keyword evidence="7" id="KW-1185">Reference proteome</keyword>
<feature type="domain" description="IcmF-related" evidence="3">
    <location>
        <begin position="476"/>
        <end position="748"/>
    </location>
</feature>
<dbReference type="InterPro" id="IPR048677">
    <property type="entry name" value="TssM1_hel"/>
</dbReference>
<feature type="transmembrane region" description="Helical" evidence="1">
    <location>
        <begin position="41"/>
        <end position="63"/>
    </location>
</feature>
<reference evidence="6 7" key="1">
    <citation type="submission" date="2022-05" db="EMBL/GenBank/DDBJ databases">
        <authorList>
            <person name="Park J.-S."/>
        </authorList>
    </citation>
    <scope>NUCLEOTIDE SEQUENCE [LARGE SCALE GENOMIC DNA]</scope>
    <source>
        <strain evidence="6 7">2012CJ34-2</strain>
    </source>
</reference>
<feature type="domain" description="Type VI secretion system component TssM1 N-terminal" evidence="4">
    <location>
        <begin position="165"/>
        <end position="396"/>
    </location>
</feature>
<evidence type="ECO:0000313" key="7">
    <source>
        <dbReference type="Proteomes" id="UP001203338"/>
    </source>
</evidence>
<evidence type="ECO:0000259" key="2">
    <source>
        <dbReference type="Pfam" id="PF06744"/>
    </source>
</evidence>
<feature type="transmembrane region" description="Helical" evidence="1">
    <location>
        <begin position="12"/>
        <end position="29"/>
    </location>
</feature>
<evidence type="ECO:0000259" key="3">
    <source>
        <dbReference type="Pfam" id="PF06761"/>
    </source>
</evidence>
<gene>
    <name evidence="6" type="ORF">M3P05_02535</name>
</gene>
<dbReference type="Pfam" id="PF06744">
    <property type="entry name" value="IcmF_C"/>
    <property type="match status" value="1"/>
</dbReference>
<evidence type="ECO:0000259" key="4">
    <source>
        <dbReference type="Pfam" id="PF14331"/>
    </source>
</evidence>
<dbReference type="InterPro" id="IPR025743">
    <property type="entry name" value="TssM1_N"/>
</dbReference>
<organism evidence="6 7">
    <name type="scientific">Parendozoicomonas callyspongiae</name>
    <dbReference type="NCBI Taxonomy" id="2942213"/>
    <lineage>
        <taxon>Bacteria</taxon>
        <taxon>Pseudomonadati</taxon>
        <taxon>Pseudomonadota</taxon>
        <taxon>Gammaproteobacteria</taxon>
        <taxon>Oceanospirillales</taxon>
        <taxon>Endozoicomonadaceae</taxon>
        <taxon>Parendozoicomonas</taxon>
    </lineage>
</organism>
<dbReference type="InterPro" id="IPR010623">
    <property type="entry name" value="IcmF_C"/>
</dbReference>
<name>A0ABT0PBS2_9GAMM</name>
<dbReference type="PANTHER" id="PTHR36153:SF1">
    <property type="entry name" value="TYPE VI SECRETION SYSTEM COMPONENT TSSM1"/>
    <property type="match status" value="1"/>
</dbReference>
<dbReference type="Pfam" id="PF21070">
    <property type="entry name" value="IcmF_helical"/>
    <property type="match status" value="1"/>
</dbReference>
<feature type="domain" description="Type VI secretion system IcmF C-terminal" evidence="2">
    <location>
        <begin position="970"/>
        <end position="1070"/>
    </location>
</feature>
<keyword evidence="1" id="KW-0472">Membrane</keyword>
<evidence type="ECO:0008006" key="8">
    <source>
        <dbReference type="Google" id="ProtNLM"/>
    </source>
</evidence>
<evidence type="ECO:0000256" key="1">
    <source>
        <dbReference type="SAM" id="Phobius"/>
    </source>
</evidence>
<feature type="domain" description="Type VI secretion system component TssM1 helical" evidence="5">
    <location>
        <begin position="864"/>
        <end position="959"/>
    </location>
</feature>
<dbReference type="EMBL" id="JAMFLX010000002">
    <property type="protein sequence ID" value="MCL6268827.1"/>
    <property type="molecule type" value="Genomic_DNA"/>
</dbReference>
<accession>A0ABT0PBS2</accession>
<sequence>MRSINDQNKTNLIILCLFCISIILLAFGITASSLDFYWGRYLILTAVVCTLVLSGVYTVILFIRHNKKPMHFQLIRDYFWLLRYRASTLYIGNILTAPWFYLSSFSDTESTKSALEAIGMSLFPAKNSEVYEHLEIWVSPKCVVLITGSGCTDTERCSQVMKLVLLHVRRLRRQQPLNGILVHVTPHFLLHHPPYSEDIIKHFEMVCEFCRQVLPLVLFLSELDTLVGFSTFSRFFHKDELSQSWGAWREDEASDPVLWFELSWKKHSNEVYQTNCEVSGGNNRSIAFIFEFILLGHQLKVLFEHICTHNEKKWMSPRGYFLLGSLGSHVEDFLSAFCQKHYGISESRNSIQEPSPERCFNSAVDSSILIPMSHYAGFNFRASLLSKAIHRAGFLIWICAASGVSYWAYKNQKYSSEFSLRSLDAINNYIVGVTTLTNEEREQFTPVLENLKLLRQRVVEGRVIPQWMLITNWATMRIRHNTEAYYHDQLKRLVMPYNEKSLRLRLASGLKHHDPQITFENLHLYKMIFVSEGLHKNELTSVLMSSLSTEYNLSKYFTELLSQMQQDLFSNNDYPSVLPHNQYLALARNRLQGLSDEQLIFHRLKADPQFSRQVPVTDFTGANFDHVFSFRNNQSGGGTYIPVLFTNNTWLLDIFSENSSKITESLNDINLIQGGKLVTSPSRLSRTVNELGKQYVIEYISHWHSFIDSIQIKSLDTVEEQMNAIRFLSRWHTSPIIAILESLTRNTRYVQNEDNESNKFTFQLSKITEKFEPYHKIISGDQSQVYSSEFQDIFGKLYRKLEAQHLANNSLEAFNQLKEIGEGTHPLNALSILAKKMPDVINRWLNELIYQIIESQVTESRDYIQNLWLSEIVEPFQQSMAGKFPFSPLDASDGEASAKDFIDFFQPGGRADRFITMNLTPLLRNGVDKPILRDVTFVINRRVVRQIEQIHKIREAFFENDGSLRNHYNMRVRSISPNASHFFIEDNSNIITYNHGPSLWQPFDISYINDNYVKLSLYDNQKIITQKIYRGEWAWLKVFENSSSSAHPGRNSLNVTLLNEGQPVALEIRNSEPHINAPLPDPKFLMTFQIDEDLVPQFHKRTKVTATTEL</sequence>
<dbReference type="InterPro" id="IPR053156">
    <property type="entry name" value="T6SS_TssM-like"/>
</dbReference>
<dbReference type="Pfam" id="PF14331">
    <property type="entry name" value="IcmF-related_N"/>
    <property type="match status" value="1"/>
</dbReference>
<protein>
    <recommendedName>
        <fullName evidence="8">IcmF-related N-terminal domain-containing protein</fullName>
    </recommendedName>
</protein>
<dbReference type="Pfam" id="PF06761">
    <property type="entry name" value="IcmF-related"/>
    <property type="match status" value="1"/>
</dbReference>
<dbReference type="InterPro" id="IPR009612">
    <property type="entry name" value="IcmF-rel"/>
</dbReference>